<keyword evidence="2" id="KW-1185">Reference proteome</keyword>
<dbReference type="SUPFAM" id="SSF53474">
    <property type="entry name" value="alpha/beta-Hydrolases"/>
    <property type="match status" value="1"/>
</dbReference>
<comment type="caution">
    <text evidence="1">The sequence shown here is derived from an EMBL/GenBank/DDBJ whole genome shotgun (WGS) entry which is preliminary data.</text>
</comment>
<dbReference type="InterPro" id="IPR050583">
    <property type="entry name" value="Mycobacterial_A85_antigen"/>
</dbReference>
<sequence>MRPFSDIHPMIIVLPNSDAKLGAGFYTNSTLTGNWTDYIGKDVVAYIDKRYRTIANKNSRGLSGHSMGGNGALKNGHALSGYFWRRVCPQSG</sequence>
<dbReference type="EMBL" id="JBHUOM010000027">
    <property type="protein sequence ID" value="MFD2937400.1"/>
    <property type="molecule type" value="Genomic_DNA"/>
</dbReference>
<reference evidence="2" key="1">
    <citation type="journal article" date="2019" name="Int. J. Syst. Evol. Microbiol.">
        <title>The Global Catalogue of Microorganisms (GCM) 10K type strain sequencing project: providing services to taxonomists for standard genome sequencing and annotation.</title>
        <authorList>
            <consortium name="The Broad Institute Genomics Platform"/>
            <consortium name="The Broad Institute Genome Sequencing Center for Infectious Disease"/>
            <person name="Wu L."/>
            <person name="Ma J."/>
        </authorList>
    </citation>
    <scope>NUCLEOTIDE SEQUENCE [LARGE SCALE GENOMIC DNA]</scope>
    <source>
        <strain evidence="2">KCTC 52490</strain>
    </source>
</reference>
<accession>A0ABW6AT39</accession>
<evidence type="ECO:0000313" key="1">
    <source>
        <dbReference type="EMBL" id="MFD2937400.1"/>
    </source>
</evidence>
<dbReference type="InterPro" id="IPR000801">
    <property type="entry name" value="Esterase-like"/>
</dbReference>
<dbReference type="Pfam" id="PF00756">
    <property type="entry name" value="Esterase"/>
    <property type="match status" value="1"/>
</dbReference>
<dbReference type="Proteomes" id="UP001597512">
    <property type="component" value="Unassembled WGS sequence"/>
</dbReference>
<evidence type="ECO:0000313" key="2">
    <source>
        <dbReference type="Proteomes" id="UP001597512"/>
    </source>
</evidence>
<dbReference type="RefSeq" id="WP_381507389.1">
    <property type="nucleotide sequence ID" value="NZ_JBHUOM010000027.1"/>
</dbReference>
<dbReference type="PANTHER" id="PTHR48098:SF1">
    <property type="entry name" value="DIACYLGLYCEROL ACYLTRANSFERASE_MYCOLYLTRANSFERASE AG85A"/>
    <property type="match status" value="1"/>
</dbReference>
<dbReference type="Gene3D" id="3.40.50.1820">
    <property type="entry name" value="alpha/beta hydrolase"/>
    <property type="match status" value="1"/>
</dbReference>
<name>A0ABW6AT39_9BACT</name>
<dbReference type="InterPro" id="IPR029058">
    <property type="entry name" value="AB_hydrolase_fold"/>
</dbReference>
<keyword evidence="1" id="KW-0378">Hydrolase</keyword>
<dbReference type="PANTHER" id="PTHR48098">
    <property type="entry name" value="ENTEROCHELIN ESTERASE-RELATED"/>
    <property type="match status" value="1"/>
</dbReference>
<protein>
    <submittedName>
        <fullName evidence="1">Alpha/beta hydrolase-fold protein</fullName>
    </submittedName>
</protein>
<gene>
    <name evidence="1" type="ORF">ACFS25_26745</name>
</gene>
<organism evidence="1 2">
    <name type="scientific">Spirosoma flavum</name>
    <dbReference type="NCBI Taxonomy" id="2048557"/>
    <lineage>
        <taxon>Bacteria</taxon>
        <taxon>Pseudomonadati</taxon>
        <taxon>Bacteroidota</taxon>
        <taxon>Cytophagia</taxon>
        <taxon>Cytophagales</taxon>
        <taxon>Cytophagaceae</taxon>
        <taxon>Spirosoma</taxon>
    </lineage>
</organism>
<proteinExistence type="predicted"/>
<dbReference type="GO" id="GO:0016787">
    <property type="term" value="F:hydrolase activity"/>
    <property type="evidence" value="ECO:0007669"/>
    <property type="project" value="UniProtKB-KW"/>
</dbReference>